<name>A0A7J0E5G0_9ERIC</name>
<gene>
    <name evidence="1" type="ORF">Acr_01g0013010</name>
</gene>
<accession>A0A7J0E5G0</accession>
<keyword evidence="2" id="KW-1185">Reference proteome</keyword>
<evidence type="ECO:0000313" key="2">
    <source>
        <dbReference type="Proteomes" id="UP000585474"/>
    </source>
</evidence>
<proteinExistence type="predicted"/>
<dbReference type="AlphaFoldDB" id="A0A7J0E5G0"/>
<protein>
    <submittedName>
        <fullName evidence="1">Uncharacterized protein</fullName>
    </submittedName>
</protein>
<evidence type="ECO:0000313" key="1">
    <source>
        <dbReference type="EMBL" id="GFY81492.1"/>
    </source>
</evidence>
<sequence>MQLGIKRARAKLRCTGSNWVAKMCNQQNWDDEIATLLAGGGSNTSTREEKMVNKHHCCDPKLEKSSAMQKMEFGAAQAEGRGISKLDWFPERSFTHGLKAFTLNISTAGQGMFLSQ</sequence>
<dbReference type="Proteomes" id="UP000585474">
    <property type="component" value="Unassembled WGS sequence"/>
</dbReference>
<dbReference type="EMBL" id="BJWL01000001">
    <property type="protein sequence ID" value="GFY81492.1"/>
    <property type="molecule type" value="Genomic_DNA"/>
</dbReference>
<reference evidence="1 2" key="1">
    <citation type="submission" date="2019-07" db="EMBL/GenBank/DDBJ databases">
        <title>De Novo Assembly of kiwifruit Actinidia rufa.</title>
        <authorList>
            <person name="Sugita-Konishi S."/>
            <person name="Sato K."/>
            <person name="Mori E."/>
            <person name="Abe Y."/>
            <person name="Kisaki G."/>
            <person name="Hamano K."/>
            <person name="Suezawa K."/>
            <person name="Otani M."/>
            <person name="Fukuda T."/>
            <person name="Manabe T."/>
            <person name="Gomi K."/>
            <person name="Tabuchi M."/>
            <person name="Akimitsu K."/>
            <person name="Kataoka I."/>
        </authorList>
    </citation>
    <scope>NUCLEOTIDE SEQUENCE [LARGE SCALE GENOMIC DNA]</scope>
    <source>
        <strain evidence="2">cv. Fuchu</strain>
    </source>
</reference>
<comment type="caution">
    <text evidence="1">The sequence shown here is derived from an EMBL/GenBank/DDBJ whole genome shotgun (WGS) entry which is preliminary data.</text>
</comment>
<organism evidence="1 2">
    <name type="scientific">Actinidia rufa</name>
    <dbReference type="NCBI Taxonomy" id="165716"/>
    <lineage>
        <taxon>Eukaryota</taxon>
        <taxon>Viridiplantae</taxon>
        <taxon>Streptophyta</taxon>
        <taxon>Embryophyta</taxon>
        <taxon>Tracheophyta</taxon>
        <taxon>Spermatophyta</taxon>
        <taxon>Magnoliopsida</taxon>
        <taxon>eudicotyledons</taxon>
        <taxon>Gunneridae</taxon>
        <taxon>Pentapetalae</taxon>
        <taxon>asterids</taxon>
        <taxon>Ericales</taxon>
        <taxon>Actinidiaceae</taxon>
        <taxon>Actinidia</taxon>
    </lineage>
</organism>